<dbReference type="Gene3D" id="2.40.10.10">
    <property type="entry name" value="Trypsin-like serine proteases"/>
    <property type="match status" value="1"/>
</dbReference>
<protein>
    <recommendedName>
        <fullName evidence="3">Peptidase S1 domain-containing protein</fullName>
    </recommendedName>
</protein>
<dbReference type="GO" id="GO:0004252">
    <property type="term" value="F:serine-type endopeptidase activity"/>
    <property type="evidence" value="ECO:0007669"/>
    <property type="project" value="InterPro"/>
</dbReference>
<evidence type="ECO:0000259" key="3">
    <source>
        <dbReference type="PROSITE" id="PS50240"/>
    </source>
</evidence>
<keyword evidence="1" id="KW-1015">Disulfide bond</keyword>
<evidence type="ECO:0000256" key="2">
    <source>
        <dbReference type="ARBA" id="ARBA00024195"/>
    </source>
</evidence>
<dbReference type="Pfam" id="PF00089">
    <property type="entry name" value="Trypsin"/>
    <property type="match status" value="1"/>
</dbReference>
<name>A0AAW1CZ22_9HEMI</name>
<organism evidence="4 5">
    <name type="scientific">Rhynocoris fuscipes</name>
    <dbReference type="NCBI Taxonomy" id="488301"/>
    <lineage>
        <taxon>Eukaryota</taxon>
        <taxon>Metazoa</taxon>
        <taxon>Ecdysozoa</taxon>
        <taxon>Arthropoda</taxon>
        <taxon>Hexapoda</taxon>
        <taxon>Insecta</taxon>
        <taxon>Pterygota</taxon>
        <taxon>Neoptera</taxon>
        <taxon>Paraneoptera</taxon>
        <taxon>Hemiptera</taxon>
        <taxon>Heteroptera</taxon>
        <taxon>Panheteroptera</taxon>
        <taxon>Cimicomorpha</taxon>
        <taxon>Reduviidae</taxon>
        <taxon>Harpactorinae</taxon>
        <taxon>Harpactorini</taxon>
        <taxon>Rhynocoris</taxon>
    </lineage>
</organism>
<dbReference type="EMBL" id="JAPXFL010000007">
    <property type="protein sequence ID" value="KAK9503711.1"/>
    <property type="molecule type" value="Genomic_DNA"/>
</dbReference>
<feature type="domain" description="Peptidase S1" evidence="3">
    <location>
        <begin position="33"/>
        <end position="195"/>
    </location>
</feature>
<comment type="similarity">
    <text evidence="2">Belongs to the peptidase S1 family. CLIP subfamily.</text>
</comment>
<keyword evidence="5" id="KW-1185">Reference proteome</keyword>
<proteinExistence type="inferred from homology"/>
<dbReference type="InterPro" id="IPR001314">
    <property type="entry name" value="Peptidase_S1A"/>
</dbReference>
<dbReference type="SUPFAM" id="SSF50494">
    <property type="entry name" value="Trypsin-like serine proteases"/>
    <property type="match status" value="1"/>
</dbReference>
<dbReference type="PRINTS" id="PR00722">
    <property type="entry name" value="CHYMOTRYPSIN"/>
</dbReference>
<reference evidence="4 5" key="1">
    <citation type="submission" date="2022-12" db="EMBL/GenBank/DDBJ databases">
        <title>Chromosome-level genome assembly of true bugs.</title>
        <authorList>
            <person name="Ma L."/>
            <person name="Li H."/>
        </authorList>
    </citation>
    <scope>NUCLEOTIDE SEQUENCE [LARGE SCALE GENOMIC DNA]</scope>
    <source>
        <strain evidence="4">Lab_2022b</strain>
    </source>
</reference>
<dbReference type="InterPro" id="IPR051487">
    <property type="entry name" value="Ser/Thr_Proteases_Immune/Dev"/>
</dbReference>
<comment type="caution">
    <text evidence="4">The sequence shown here is derived from an EMBL/GenBank/DDBJ whole genome shotgun (WGS) entry which is preliminary data.</text>
</comment>
<dbReference type="Proteomes" id="UP001461498">
    <property type="component" value="Unassembled WGS sequence"/>
</dbReference>
<sequence>MNSTPVHSMLSYLVDVNGSDGEEIERSWSWMRTWGGTAVSSKDVPFLVIVNSYSGSLIHPEWIITSAHCINPLHSVTVKYGSTISFRAKAVMAKQPIIHPNYSYDNILNTYLFDIALIKLFEPLELSDNVQIINKDDNKWPCNMMYTRICNAIGYGLNKCSNRSAHISKFKAGHDLYACKGIEYEQIVCVKSSNG</sequence>
<dbReference type="InterPro" id="IPR043504">
    <property type="entry name" value="Peptidase_S1_PA_chymotrypsin"/>
</dbReference>
<dbReference type="PANTHER" id="PTHR24256">
    <property type="entry name" value="TRYPTASE-RELATED"/>
    <property type="match status" value="1"/>
</dbReference>
<dbReference type="GO" id="GO:0006508">
    <property type="term" value="P:proteolysis"/>
    <property type="evidence" value="ECO:0007669"/>
    <property type="project" value="InterPro"/>
</dbReference>
<dbReference type="InterPro" id="IPR009003">
    <property type="entry name" value="Peptidase_S1_PA"/>
</dbReference>
<dbReference type="PROSITE" id="PS50240">
    <property type="entry name" value="TRYPSIN_DOM"/>
    <property type="match status" value="1"/>
</dbReference>
<accession>A0AAW1CZ22</accession>
<dbReference type="AlphaFoldDB" id="A0AAW1CZ22"/>
<evidence type="ECO:0000313" key="5">
    <source>
        <dbReference type="Proteomes" id="UP001461498"/>
    </source>
</evidence>
<evidence type="ECO:0000256" key="1">
    <source>
        <dbReference type="ARBA" id="ARBA00023157"/>
    </source>
</evidence>
<dbReference type="SMART" id="SM00020">
    <property type="entry name" value="Tryp_SPc"/>
    <property type="match status" value="1"/>
</dbReference>
<dbReference type="InterPro" id="IPR001254">
    <property type="entry name" value="Trypsin_dom"/>
</dbReference>
<gene>
    <name evidence="4" type="ORF">O3M35_010214</name>
</gene>
<evidence type="ECO:0000313" key="4">
    <source>
        <dbReference type="EMBL" id="KAK9503711.1"/>
    </source>
</evidence>